<name>A0A8H2PW63_9MICO</name>
<feature type="transmembrane region" description="Helical" evidence="1">
    <location>
        <begin position="186"/>
        <end position="204"/>
    </location>
</feature>
<dbReference type="EMBL" id="VFRA01000001">
    <property type="protein sequence ID" value="TQO18880.1"/>
    <property type="molecule type" value="Genomic_DNA"/>
</dbReference>
<comment type="caution">
    <text evidence="2">The sequence shown here is derived from an EMBL/GenBank/DDBJ whole genome shotgun (WGS) entry which is preliminary data.</text>
</comment>
<gene>
    <name evidence="2" type="ORF">FB472_0408</name>
</gene>
<proteinExistence type="predicted"/>
<sequence length="224" mass="23705">MLEATAQGTVQKRSNWTGRIYERINPTDALFAHRNAISTVLAVLLMIVGLLAYAPAAAANEAKPTSITLSNISDLAGVTEEQWDQAVADLIGSEVPRTVNETIAATDYTFHIAVDDPAVPSGEFDFSVAVPKVGVITPSLGAGSDARGPYILLNNFDQQVLVGGGSAAITAALCAIPAIGWISCTVITAVIVVAAAWITTYGVFPQNMKSYLFQQYARHSCVNY</sequence>
<reference evidence="2 3" key="1">
    <citation type="submission" date="2019-06" db="EMBL/GenBank/DDBJ databases">
        <title>Sequencing the genomes of 1000 actinobacteria strains.</title>
        <authorList>
            <person name="Klenk H.-P."/>
        </authorList>
    </citation>
    <scope>NUCLEOTIDE SEQUENCE [LARGE SCALE GENOMIC DNA]</scope>
    <source>
        <strain evidence="2 3">DSM 21947</strain>
    </source>
</reference>
<accession>A0A8H2PW63</accession>
<evidence type="ECO:0000313" key="2">
    <source>
        <dbReference type="EMBL" id="TQO18880.1"/>
    </source>
</evidence>
<feature type="transmembrane region" description="Helical" evidence="1">
    <location>
        <begin position="36"/>
        <end position="54"/>
    </location>
</feature>
<keyword evidence="1" id="KW-0812">Transmembrane</keyword>
<protein>
    <submittedName>
        <fullName evidence="2">Uncharacterized protein</fullName>
    </submittedName>
</protein>
<keyword evidence="1" id="KW-0472">Membrane</keyword>
<keyword evidence="3" id="KW-1185">Reference proteome</keyword>
<dbReference type="AlphaFoldDB" id="A0A8H2PW63"/>
<evidence type="ECO:0000313" key="3">
    <source>
        <dbReference type="Proteomes" id="UP000316560"/>
    </source>
</evidence>
<evidence type="ECO:0000256" key="1">
    <source>
        <dbReference type="SAM" id="Phobius"/>
    </source>
</evidence>
<keyword evidence="1" id="KW-1133">Transmembrane helix</keyword>
<dbReference type="Proteomes" id="UP000316560">
    <property type="component" value="Unassembled WGS sequence"/>
</dbReference>
<feature type="transmembrane region" description="Helical" evidence="1">
    <location>
        <begin position="160"/>
        <end position="180"/>
    </location>
</feature>
<organism evidence="2 3">
    <name type="scientific">Rhodoglobus vestalii</name>
    <dbReference type="NCBI Taxonomy" id="193384"/>
    <lineage>
        <taxon>Bacteria</taxon>
        <taxon>Bacillati</taxon>
        <taxon>Actinomycetota</taxon>
        <taxon>Actinomycetes</taxon>
        <taxon>Micrococcales</taxon>
        <taxon>Microbacteriaceae</taxon>
        <taxon>Rhodoglobus</taxon>
    </lineage>
</organism>